<dbReference type="EMBL" id="JANKAS010000002">
    <property type="protein sequence ID" value="MCR1897811.1"/>
    <property type="molecule type" value="Genomic_DNA"/>
</dbReference>
<comment type="caution">
    <text evidence="1">The sequence shown here is derived from an EMBL/GenBank/DDBJ whole genome shotgun (WGS) entry which is preliminary data.</text>
</comment>
<sequence length="443" mass="50328">MDKKTIKLVEDRLNGQETFATGANNYKLWLDMYRDESPWLGSETLSIGLPASIASELARLTTIEMKSEIANDEELDEDYQNVVDYARMFTEYGLALGGLILKPYIDRGKIVIDYVTPDLYIPISFNGAGNIDHIVFIDEYQERDTIYRRIEEHDLTGGSYIINNVAFRTKVESTLGKRIELHSVERWASLAETAIINNVVKPLFGYFRNPQANNLDLTSPLGVSCYSRATSLIQDADEQYSRIIWEYEGSELAIDADITALKNSNELPSRKERLFRNLGLDQNDGFYEVFNPPIRDESLFNGLNKILMRIEFACGLVYGTLSDMQIGTKTAEEIKASKQRSYSTVVDIQKALKKALIDTIDAMSILRNFYLNKPIIEPETSFDFDDSLIVDTATEQTIKMQEVAVGLIKPEKYLEWRYGVTESEALEMLPNQNNPNSKDNGIE</sequence>
<protein>
    <submittedName>
        <fullName evidence="1">Phage portal protein</fullName>
    </submittedName>
</protein>
<gene>
    <name evidence="1" type="ORF">NSA47_02260</name>
</gene>
<accession>A0AAE3KYY1</accession>
<proteinExistence type="predicted"/>
<evidence type="ECO:0000313" key="2">
    <source>
        <dbReference type="Proteomes" id="UP001205748"/>
    </source>
</evidence>
<evidence type="ECO:0000313" key="1">
    <source>
        <dbReference type="EMBL" id="MCR1897811.1"/>
    </source>
</evidence>
<organism evidence="1 2">
    <name type="scientific">Irregularibacter muris</name>
    <dbReference type="NCBI Taxonomy" id="1796619"/>
    <lineage>
        <taxon>Bacteria</taxon>
        <taxon>Bacillati</taxon>
        <taxon>Bacillota</taxon>
        <taxon>Clostridia</taxon>
        <taxon>Eubacteriales</taxon>
        <taxon>Eubacteriaceae</taxon>
        <taxon>Irregularibacter</taxon>
    </lineage>
</organism>
<dbReference type="InterPro" id="IPR021145">
    <property type="entry name" value="Portal_protein_SPP1_Gp6-like"/>
</dbReference>
<dbReference type="Pfam" id="PF05133">
    <property type="entry name" value="SPP1_portal"/>
    <property type="match status" value="1"/>
</dbReference>
<dbReference type="RefSeq" id="WP_257529259.1">
    <property type="nucleotide sequence ID" value="NZ_JANKAS010000002.1"/>
</dbReference>
<reference evidence="1" key="1">
    <citation type="submission" date="2022-07" db="EMBL/GenBank/DDBJ databases">
        <title>Enhanced cultured diversity of the mouse gut microbiota enables custom-made synthetic communities.</title>
        <authorList>
            <person name="Afrizal A."/>
        </authorList>
    </citation>
    <scope>NUCLEOTIDE SEQUENCE</scope>
    <source>
        <strain evidence="1">DSM 28593</strain>
    </source>
</reference>
<name>A0AAE3KYY1_9FIRM</name>
<dbReference type="Proteomes" id="UP001205748">
    <property type="component" value="Unassembled WGS sequence"/>
</dbReference>
<keyword evidence="2" id="KW-1185">Reference proteome</keyword>
<dbReference type="AlphaFoldDB" id="A0AAE3KYY1"/>